<feature type="region of interest" description="Disordered" evidence="2">
    <location>
        <begin position="236"/>
        <end position="259"/>
    </location>
</feature>
<evidence type="ECO:0000313" key="6">
    <source>
        <dbReference type="Proteomes" id="UP000076532"/>
    </source>
</evidence>
<sequence length="407" mass="44359">MYSSLQIAPDVPVDDMFLQQIENWMQEISRYDSSPEARTDTTSYETETFAAIAGSIYEDSKRPNLHNKEEQPFDQAAGIAPQATLISSPQYWTVDAAASGQEIQQPQAIEQQHVLDGQHNADGQQNAHLETHNTHAPVPHMHNQLPVAYYSPPYYQSTTQAQNMAGMAHFDGYPGYQFSTTVDLTQSVGYGYAQNGAVAGPSSAPMHNSQWAATHPSYLLTNSSLYTLRSGSSASPTTSNFNSVSSGSTAPSSLHEITGSPDLRPRFPCLIPGCTFDMLEAEIAGHVGWHYRTADSTKSTLVRCEVPGCPKPGPYRLACMSRHIKGHYPEGPLGVVCGVCGKGLSRGDALRRHYLSAHKIKLPKKFRAGKTPTGPRKVASGRASNVAVAEVLHQTWDRMYSSPTFSN</sequence>
<feature type="compositionally biased region" description="Polar residues" evidence="2">
    <location>
        <begin position="236"/>
        <end position="252"/>
    </location>
</feature>
<keyword evidence="1" id="KW-0479">Metal-binding</keyword>
<evidence type="ECO:0000313" key="5">
    <source>
        <dbReference type="EMBL" id="KZP17668.1"/>
    </source>
</evidence>
<dbReference type="AlphaFoldDB" id="A0A166GBK0"/>
<name>A0A166GBK0_9AGAM</name>
<dbReference type="EMBL" id="KV417580">
    <property type="protein sequence ID" value="KZP17664.1"/>
    <property type="molecule type" value="Genomic_DNA"/>
</dbReference>
<protein>
    <recommendedName>
        <fullName evidence="3">C2H2-type domain-containing protein</fullName>
    </recommendedName>
</protein>
<keyword evidence="1" id="KW-0863">Zinc-finger</keyword>
<dbReference type="Proteomes" id="UP000076532">
    <property type="component" value="Unassembled WGS sequence"/>
</dbReference>
<dbReference type="PROSITE" id="PS00028">
    <property type="entry name" value="ZINC_FINGER_C2H2_1"/>
    <property type="match status" value="1"/>
</dbReference>
<evidence type="ECO:0000256" key="1">
    <source>
        <dbReference type="PROSITE-ProRule" id="PRU00042"/>
    </source>
</evidence>
<gene>
    <name evidence="4" type="ORF">FIBSPDRAFT_894070</name>
    <name evidence="5" type="ORF">FIBSPDRAFT_972744</name>
</gene>
<evidence type="ECO:0000259" key="3">
    <source>
        <dbReference type="PROSITE" id="PS50157"/>
    </source>
</evidence>
<evidence type="ECO:0000313" key="4">
    <source>
        <dbReference type="EMBL" id="KZP17664.1"/>
    </source>
</evidence>
<proteinExistence type="predicted"/>
<evidence type="ECO:0000256" key="2">
    <source>
        <dbReference type="SAM" id="MobiDB-lite"/>
    </source>
</evidence>
<feature type="domain" description="C2H2-type" evidence="3">
    <location>
        <begin position="335"/>
        <end position="363"/>
    </location>
</feature>
<reference evidence="5 6" key="1">
    <citation type="journal article" date="2016" name="Mol. Biol. Evol.">
        <title>Comparative Genomics of Early-Diverging Mushroom-Forming Fungi Provides Insights into the Origins of Lignocellulose Decay Capabilities.</title>
        <authorList>
            <person name="Nagy L.G."/>
            <person name="Riley R."/>
            <person name="Tritt A."/>
            <person name="Adam C."/>
            <person name="Daum C."/>
            <person name="Floudas D."/>
            <person name="Sun H."/>
            <person name="Yadav J.S."/>
            <person name="Pangilinan J."/>
            <person name="Larsson K.H."/>
            <person name="Matsuura K."/>
            <person name="Barry K."/>
            <person name="Labutti K."/>
            <person name="Kuo R."/>
            <person name="Ohm R.A."/>
            <person name="Bhattacharya S.S."/>
            <person name="Shirouzu T."/>
            <person name="Yoshinaga Y."/>
            <person name="Martin F.M."/>
            <person name="Grigoriev I.V."/>
            <person name="Hibbett D.S."/>
        </authorList>
    </citation>
    <scope>NUCLEOTIDE SEQUENCE [LARGE SCALE GENOMIC DNA]</scope>
    <source>
        <strain evidence="5 6">CBS 109695</strain>
    </source>
</reference>
<organism evidence="5 6">
    <name type="scientific">Athelia psychrophila</name>
    <dbReference type="NCBI Taxonomy" id="1759441"/>
    <lineage>
        <taxon>Eukaryota</taxon>
        <taxon>Fungi</taxon>
        <taxon>Dikarya</taxon>
        <taxon>Basidiomycota</taxon>
        <taxon>Agaricomycotina</taxon>
        <taxon>Agaricomycetes</taxon>
        <taxon>Agaricomycetidae</taxon>
        <taxon>Atheliales</taxon>
        <taxon>Atheliaceae</taxon>
        <taxon>Athelia</taxon>
    </lineage>
</organism>
<dbReference type="EMBL" id="KV417580">
    <property type="protein sequence ID" value="KZP17668.1"/>
    <property type="molecule type" value="Genomic_DNA"/>
</dbReference>
<dbReference type="GO" id="GO:0008270">
    <property type="term" value="F:zinc ion binding"/>
    <property type="evidence" value="ECO:0007669"/>
    <property type="project" value="UniProtKB-KW"/>
</dbReference>
<dbReference type="PROSITE" id="PS50157">
    <property type="entry name" value="ZINC_FINGER_C2H2_2"/>
    <property type="match status" value="1"/>
</dbReference>
<dbReference type="InterPro" id="IPR013087">
    <property type="entry name" value="Znf_C2H2_type"/>
</dbReference>
<accession>A0A166GBK0</accession>
<keyword evidence="1" id="KW-0862">Zinc</keyword>
<keyword evidence="6" id="KW-1185">Reference proteome</keyword>